<proteinExistence type="predicted"/>
<evidence type="ECO:0000313" key="2">
    <source>
        <dbReference type="EMBL" id="CCA83273.1"/>
    </source>
</evidence>
<reference evidence="2" key="1">
    <citation type="journal article" date="2011" name="PLoS ONE">
        <title>Ralstonia syzygii, the Blood Disease Bacterium and some Asian R. solanacearum strains form a single genomic species despite divergent lifestyles.</title>
        <authorList>
            <person name="Remenant B."/>
            <person name="de Cambiaire J.C."/>
            <person name="Cellier G."/>
            <person name="Jacobs J.M."/>
            <person name="Mangenot S."/>
            <person name="Barbe V."/>
            <person name="Lajus A."/>
            <person name="Vallenet D."/>
            <person name="Medigue C."/>
            <person name="Fegan M."/>
            <person name="Allen C."/>
            <person name="Prior P."/>
        </authorList>
    </citation>
    <scope>NUCLEOTIDE SEQUENCE</scope>
    <source>
        <strain evidence="2">R229</strain>
    </source>
</reference>
<sequence length="118" mass="13778">MLKPQRTKMLREQSNRSPITGLEITDPVLDHDHQTGDIRAVLNRWENSVLGRLENWSRRIGRGVDPIKFLRGVADYIEHHKTYPSGVKYPTFKTEAEKRDLRNKKAREARKQARSTVD</sequence>
<dbReference type="EMBL" id="FR854082">
    <property type="protein sequence ID" value="CCA83273.1"/>
    <property type="molecule type" value="Genomic_DNA"/>
</dbReference>
<keyword evidence="2" id="KW-0540">Nuclease</keyword>
<name>G2ZVZ2_9RALS</name>
<dbReference type="Pfam" id="PF02945">
    <property type="entry name" value="Endonuclease_7"/>
    <property type="match status" value="1"/>
</dbReference>
<dbReference type="InterPro" id="IPR004211">
    <property type="entry name" value="Endonuclease_7"/>
</dbReference>
<organism evidence="2">
    <name type="scientific">blood disease bacterium R229</name>
    <dbReference type="NCBI Taxonomy" id="741978"/>
    <lineage>
        <taxon>Bacteria</taxon>
        <taxon>Pseudomonadati</taxon>
        <taxon>Pseudomonadota</taxon>
        <taxon>Betaproteobacteria</taxon>
        <taxon>Burkholderiales</taxon>
        <taxon>Burkholderiaceae</taxon>
        <taxon>Ralstonia</taxon>
        <taxon>Ralstonia solanacearum species complex</taxon>
    </lineage>
</organism>
<reference evidence="2" key="2">
    <citation type="submission" date="2011-04" db="EMBL/GenBank/DDBJ databases">
        <authorList>
            <person name="Genoscope - CEA"/>
        </authorList>
    </citation>
    <scope>NUCLEOTIDE SEQUENCE</scope>
    <source>
        <strain evidence="2">R229</strain>
    </source>
</reference>
<dbReference type="InterPro" id="IPR038563">
    <property type="entry name" value="Endonuclease_7_sf"/>
</dbReference>
<feature type="region of interest" description="Disordered" evidence="1">
    <location>
        <begin position="1"/>
        <end position="22"/>
    </location>
</feature>
<feature type="region of interest" description="Disordered" evidence="1">
    <location>
        <begin position="97"/>
        <end position="118"/>
    </location>
</feature>
<dbReference type="AlphaFoldDB" id="G2ZVZ2"/>
<dbReference type="Gene3D" id="3.40.1800.10">
    <property type="entry name" value="His-Me finger endonucleases"/>
    <property type="match status" value="1"/>
</dbReference>
<keyword evidence="2" id="KW-0255">Endonuclease</keyword>
<keyword evidence="2" id="KW-0378">Hydrolase</keyword>
<accession>G2ZVZ2</accession>
<evidence type="ECO:0000256" key="1">
    <source>
        <dbReference type="SAM" id="MobiDB-lite"/>
    </source>
</evidence>
<dbReference type="InterPro" id="IPR044925">
    <property type="entry name" value="His-Me_finger_sf"/>
</dbReference>
<gene>
    <name evidence="2" type="ORF">BDB_mp60439</name>
</gene>
<protein>
    <submittedName>
        <fullName evidence="2">DNA endonuclease VII</fullName>
    </submittedName>
</protein>
<dbReference type="GO" id="GO:0004519">
    <property type="term" value="F:endonuclease activity"/>
    <property type="evidence" value="ECO:0007669"/>
    <property type="project" value="UniProtKB-KW"/>
</dbReference>
<dbReference type="SUPFAM" id="SSF54060">
    <property type="entry name" value="His-Me finger endonucleases"/>
    <property type="match status" value="1"/>
</dbReference>